<feature type="compositionally biased region" description="Polar residues" evidence="7">
    <location>
        <begin position="130"/>
        <end position="148"/>
    </location>
</feature>
<keyword evidence="4 6" id="KW-0274">FAD</keyword>
<feature type="domain" description="Acyl-CoA dehydrogenase/oxidase C-terminal" evidence="8">
    <location>
        <begin position="251"/>
        <end position="367"/>
    </location>
</feature>
<dbReference type="Gene3D" id="1.20.140.10">
    <property type="entry name" value="Butyryl-CoA Dehydrogenase, subunit A, domain 3"/>
    <property type="match status" value="1"/>
</dbReference>
<dbReference type="InterPro" id="IPR046373">
    <property type="entry name" value="Acyl-CoA_Oxase/DH_mid-dom_sf"/>
</dbReference>
<dbReference type="AlphaFoldDB" id="A0A4U0FGB4"/>
<dbReference type="OrthoDB" id="9785203at2"/>
<dbReference type="InterPro" id="IPR009100">
    <property type="entry name" value="AcylCoA_DH/oxidase_NM_dom_sf"/>
</dbReference>
<dbReference type="InterPro" id="IPR013786">
    <property type="entry name" value="AcylCoA_DH/ox_N"/>
</dbReference>
<evidence type="ECO:0000259" key="9">
    <source>
        <dbReference type="Pfam" id="PF02770"/>
    </source>
</evidence>
<dbReference type="PANTHER" id="PTHR43884:SF25">
    <property type="entry name" value="ACYL-COA DEHYDROGENASE YDBM-RELATED"/>
    <property type="match status" value="1"/>
</dbReference>
<evidence type="ECO:0000259" key="10">
    <source>
        <dbReference type="Pfam" id="PF02771"/>
    </source>
</evidence>
<evidence type="ECO:0000256" key="1">
    <source>
        <dbReference type="ARBA" id="ARBA00001974"/>
    </source>
</evidence>
<accession>A0A4U0FGB4</accession>
<dbReference type="PIRSF" id="PIRSF016578">
    <property type="entry name" value="HsaA"/>
    <property type="match status" value="1"/>
</dbReference>
<comment type="caution">
    <text evidence="11">The sequence shown here is derived from an EMBL/GenBank/DDBJ whole genome shotgun (WGS) entry which is preliminary data.</text>
</comment>
<dbReference type="EMBL" id="SUPK01000001">
    <property type="protein sequence ID" value="TJY44033.1"/>
    <property type="molecule type" value="Genomic_DNA"/>
</dbReference>
<comment type="similarity">
    <text evidence="2 6">Belongs to the acyl-CoA dehydrogenase family.</text>
</comment>
<keyword evidence="3 6" id="KW-0285">Flavoprotein</keyword>
<dbReference type="InterPro" id="IPR036250">
    <property type="entry name" value="AcylCo_DH-like_C"/>
</dbReference>
<name>A0A4U0FGB4_9BACL</name>
<dbReference type="Gene3D" id="1.10.540.10">
    <property type="entry name" value="Acyl-CoA dehydrogenase/oxidase, N-terminal domain"/>
    <property type="match status" value="1"/>
</dbReference>
<evidence type="ECO:0000313" key="11">
    <source>
        <dbReference type="EMBL" id="TJY44033.1"/>
    </source>
</evidence>
<proteinExistence type="inferred from homology"/>
<dbReference type="SUPFAM" id="SSF56645">
    <property type="entry name" value="Acyl-CoA dehydrogenase NM domain-like"/>
    <property type="match status" value="1"/>
</dbReference>
<dbReference type="CDD" id="cd00567">
    <property type="entry name" value="ACAD"/>
    <property type="match status" value="1"/>
</dbReference>
<dbReference type="Proteomes" id="UP000309673">
    <property type="component" value="Unassembled WGS sequence"/>
</dbReference>
<evidence type="ECO:0000256" key="2">
    <source>
        <dbReference type="ARBA" id="ARBA00009347"/>
    </source>
</evidence>
<evidence type="ECO:0000256" key="3">
    <source>
        <dbReference type="ARBA" id="ARBA00022630"/>
    </source>
</evidence>
<dbReference type="PANTHER" id="PTHR43884">
    <property type="entry name" value="ACYL-COA DEHYDROGENASE"/>
    <property type="match status" value="1"/>
</dbReference>
<feature type="domain" description="Acyl-CoA oxidase/dehydrogenase middle" evidence="9">
    <location>
        <begin position="129"/>
        <end position="219"/>
    </location>
</feature>
<feature type="region of interest" description="Disordered" evidence="7">
    <location>
        <begin position="130"/>
        <end position="149"/>
    </location>
</feature>
<evidence type="ECO:0000256" key="5">
    <source>
        <dbReference type="ARBA" id="ARBA00023002"/>
    </source>
</evidence>
<dbReference type="SUPFAM" id="SSF47203">
    <property type="entry name" value="Acyl-CoA dehydrogenase C-terminal domain-like"/>
    <property type="match status" value="1"/>
</dbReference>
<dbReference type="GO" id="GO:0003995">
    <property type="term" value="F:acyl-CoA dehydrogenase activity"/>
    <property type="evidence" value="ECO:0007669"/>
    <property type="project" value="TreeGrafter"/>
</dbReference>
<dbReference type="Gene3D" id="2.40.110.10">
    <property type="entry name" value="Butyryl-CoA Dehydrogenase, subunit A, domain 2"/>
    <property type="match status" value="1"/>
</dbReference>
<reference evidence="11 12" key="1">
    <citation type="submission" date="2019-04" db="EMBL/GenBank/DDBJ databases">
        <title>Cohnella sp. nov., isolated from soil.</title>
        <authorList>
            <person name="Kim W."/>
        </authorList>
    </citation>
    <scope>NUCLEOTIDE SEQUENCE [LARGE SCALE GENOMIC DNA]</scope>
    <source>
        <strain evidence="11 12">CAU 1483</strain>
    </source>
</reference>
<feature type="domain" description="Acyl-CoA dehydrogenase/oxidase N-terminal" evidence="10">
    <location>
        <begin position="28"/>
        <end position="98"/>
    </location>
</feature>
<evidence type="ECO:0000313" key="12">
    <source>
        <dbReference type="Proteomes" id="UP000309673"/>
    </source>
</evidence>
<dbReference type="Pfam" id="PF00441">
    <property type="entry name" value="Acyl-CoA_dh_1"/>
    <property type="match status" value="1"/>
</dbReference>
<evidence type="ECO:0000259" key="8">
    <source>
        <dbReference type="Pfam" id="PF00441"/>
    </source>
</evidence>
<dbReference type="Pfam" id="PF02770">
    <property type="entry name" value="Acyl-CoA_dh_M"/>
    <property type="match status" value="1"/>
</dbReference>
<organism evidence="11 12">
    <name type="scientific">Cohnella pontilimi</name>
    <dbReference type="NCBI Taxonomy" id="2564100"/>
    <lineage>
        <taxon>Bacteria</taxon>
        <taxon>Bacillati</taxon>
        <taxon>Bacillota</taxon>
        <taxon>Bacilli</taxon>
        <taxon>Bacillales</taxon>
        <taxon>Paenibacillaceae</taxon>
        <taxon>Cohnella</taxon>
    </lineage>
</organism>
<dbReference type="GO" id="GO:0050660">
    <property type="term" value="F:flavin adenine dinucleotide binding"/>
    <property type="evidence" value="ECO:0007669"/>
    <property type="project" value="InterPro"/>
</dbReference>
<dbReference type="Pfam" id="PF02771">
    <property type="entry name" value="Acyl-CoA_dh_N"/>
    <property type="match status" value="1"/>
</dbReference>
<comment type="cofactor">
    <cofactor evidence="1 6">
        <name>FAD</name>
        <dbReference type="ChEBI" id="CHEBI:57692"/>
    </cofactor>
</comment>
<evidence type="ECO:0000256" key="7">
    <source>
        <dbReference type="SAM" id="MobiDB-lite"/>
    </source>
</evidence>
<gene>
    <name evidence="11" type="ORF">E5161_01145</name>
</gene>
<sequence>MFHNDPFVRSPREARIAERAERLSRLFAGRAAEHDRDASFPFENFEDLKSEGYLKLTAPAEYGGEECTLYEMVLSQERLARGDGSTALAVGWHVGIMLHLRTVRTWPPSLYERLCRDVTNHGDMINSFASEPATGSPSRGGKPQTTAVKTDGGWILTGRKTYSTLSPILRRFTVTAGIADTDATGEFLVEKSDRVRIEETWDTIGMRATGSHDVILDGVFVPDDRVIRGPGESKNAKAPDDGAGWLLHIPACYLGVAWAARDFTLRFAASYRPNSLPGPIADLPHIQRLIGDMEQELIVARTFLYSTAERWDRFPEIRAALKPELGTAKTLATNAALSIVDQAMRIVGGSSLSRSLPLERYYRDVRAGLHNPPMEDAVTRMLAQRALNECRSDIENE</sequence>
<keyword evidence="5 6" id="KW-0560">Oxidoreductase</keyword>
<dbReference type="InterPro" id="IPR037069">
    <property type="entry name" value="AcylCoA_DH/ox_N_sf"/>
</dbReference>
<evidence type="ECO:0000256" key="4">
    <source>
        <dbReference type="ARBA" id="ARBA00022827"/>
    </source>
</evidence>
<dbReference type="InterPro" id="IPR009075">
    <property type="entry name" value="AcylCo_DH/oxidase_C"/>
</dbReference>
<evidence type="ECO:0000256" key="6">
    <source>
        <dbReference type="RuleBase" id="RU362125"/>
    </source>
</evidence>
<keyword evidence="12" id="KW-1185">Reference proteome</keyword>
<dbReference type="InterPro" id="IPR006091">
    <property type="entry name" value="Acyl-CoA_Oxase/DH_mid-dom"/>
</dbReference>
<dbReference type="RefSeq" id="WP_136775753.1">
    <property type="nucleotide sequence ID" value="NZ_SUPK01000001.1"/>
</dbReference>
<protein>
    <submittedName>
        <fullName evidence="11">Acyl-CoA dehydrogenase</fullName>
    </submittedName>
</protein>